<dbReference type="NCBIfam" id="TIGR00613">
    <property type="entry name" value="reco"/>
    <property type="match status" value="1"/>
</dbReference>
<dbReference type="PANTHER" id="PTHR33991:SF1">
    <property type="entry name" value="DNA REPAIR PROTEIN RECO"/>
    <property type="match status" value="1"/>
</dbReference>
<evidence type="ECO:0000256" key="3">
    <source>
        <dbReference type="ARBA" id="ARBA00021310"/>
    </source>
</evidence>
<evidence type="ECO:0000256" key="6">
    <source>
        <dbReference type="ARBA" id="ARBA00023204"/>
    </source>
</evidence>
<evidence type="ECO:0000256" key="8">
    <source>
        <dbReference type="HAMAP-Rule" id="MF_00201"/>
    </source>
</evidence>
<dbReference type="Pfam" id="PF11967">
    <property type="entry name" value="RecO_N"/>
    <property type="match status" value="1"/>
</dbReference>
<evidence type="ECO:0000259" key="9">
    <source>
        <dbReference type="Pfam" id="PF11967"/>
    </source>
</evidence>
<sequence length="239" mass="26389">MQPSLSPAYVLHSRPYRDSSALVDLLTLHQGLQRVVWRGARGQRRKLAPQPFVPLLVGMIGRSELKTLTQAEVAGGFALLQGELLFSGLYLNELLVRLLRPGDAQPLLFAGYQQALEQLAQGAAVEPILRRFEWQLLDILGYGFSLTEDASGRPIDAQQRYVWHTTDGLQPLSDPLLIDGGLPGSALLAMAADDWQQADTLRAAKRLMRQALGAHLGDRPLVSRQLFIRQSPPPEGDEQ</sequence>
<name>A0A078M167_9PSED</name>
<dbReference type="GO" id="GO:0043590">
    <property type="term" value="C:bacterial nucleoid"/>
    <property type="evidence" value="ECO:0007669"/>
    <property type="project" value="TreeGrafter"/>
</dbReference>
<dbReference type="PANTHER" id="PTHR33991">
    <property type="entry name" value="DNA REPAIR PROTEIN RECO"/>
    <property type="match status" value="1"/>
</dbReference>
<evidence type="ECO:0000256" key="5">
    <source>
        <dbReference type="ARBA" id="ARBA00023172"/>
    </source>
</evidence>
<keyword evidence="6 8" id="KW-0234">DNA repair</keyword>
<keyword evidence="4 8" id="KW-0227">DNA damage</keyword>
<dbReference type="EMBL" id="LK391969">
    <property type="protein sequence ID" value="CEF25392.1"/>
    <property type="molecule type" value="Genomic_DNA"/>
</dbReference>
<organism evidence="10">
    <name type="scientific">Pseudomonas saudimassiliensis</name>
    <dbReference type="NCBI Taxonomy" id="1461581"/>
    <lineage>
        <taxon>Bacteria</taxon>
        <taxon>Pseudomonadati</taxon>
        <taxon>Pseudomonadota</taxon>
        <taxon>Gammaproteobacteria</taxon>
        <taxon>Pseudomonadales</taxon>
        <taxon>Pseudomonadaceae</taxon>
        <taxon>Pseudomonas</taxon>
    </lineage>
</organism>
<dbReference type="EMBL" id="LM997413">
    <property type="protein sequence ID" value="CEA01093.1"/>
    <property type="molecule type" value="Genomic_DNA"/>
</dbReference>
<dbReference type="AlphaFoldDB" id="A0A078M167"/>
<comment type="function">
    <text evidence="1 8">Involved in DNA repair and RecF pathway recombination.</text>
</comment>
<evidence type="ECO:0000256" key="4">
    <source>
        <dbReference type="ARBA" id="ARBA00022763"/>
    </source>
</evidence>
<feature type="domain" description="DNA replication/recombination mediator RecO N-terminal" evidence="9">
    <location>
        <begin position="2"/>
        <end position="76"/>
    </location>
</feature>
<dbReference type="InterPro" id="IPR042242">
    <property type="entry name" value="RecO_C"/>
</dbReference>
<comment type="similarity">
    <text evidence="2 8">Belongs to the RecO family.</text>
</comment>
<accession>A0A078M167</accession>
<dbReference type="GO" id="GO:0006302">
    <property type="term" value="P:double-strand break repair"/>
    <property type="evidence" value="ECO:0007669"/>
    <property type="project" value="TreeGrafter"/>
</dbReference>
<dbReference type="InterPro" id="IPR012340">
    <property type="entry name" value="NA-bd_OB-fold"/>
</dbReference>
<evidence type="ECO:0000313" key="10">
    <source>
        <dbReference type="EMBL" id="CEA01093.1"/>
    </source>
</evidence>
<proteinExistence type="inferred from homology"/>
<evidence type="ECO:0000256" key="7">
    <source>
        <dbReference type="ARBA" id="ARBA00033409"/>
    </source>
</evidence>
<dbReference type="OrthoDB" id="9804792at2"/>
<dbReference type="GO" id="GO:0006310">
    <property type="term" value="P:DNA recombination"/>
    <property type="evidence" value="ECO:0007669"/>
    <property type="project" value="UniProtKB-UniRule"/>
</dbReference>
<dbReference type="InterPro" id="IPR022572">
    <property type="entry name" value="DNA_rep/recomb_RecO_N"/>
</dbReference>
<protein>
    <recommendedName>
        <fullName evidence="3 8">DNA repair protein RecO</fullName>
    </recommendedName>
    <alternativeName>
        <fullName evidence="7 8">Recombination protein O</fullName>
    </alternativeName>
</protein>
<evidence type="ECO:0000256" key="2">
    <source>
        <dbReference type="ARBA" id="ARBA00007452"/>
    </source>
</evidence>
<dbReference type="HAMAP" id="MF_00201">
    <property type="entry name" value="RecO"/>
    <property type="match status" value="1"/>
</dbReference>
<dbReference type="InterPro" id="IPR003717">
    <property type="entry name" value="RecO"/>
</dbReference>
<dbReference type="SUPFAM" id="SSF50249">
    <property type="entry name" value="Nucleic acid-binding proteins"/>
    <property type="match status" value="1"/>
</dbReference>
<dbReference type="RefSeq" id="WP_044497945.1">
    <property type="nucleotide sequence ID" value="NZ_LK391969.1"/>
</dbReference>
<dbReference type="InterPro" id="IPR037278">
    <property type="entry name" value="ARFGAP/RecO"/>
</dbReference>
<dbReference type="Gene3D" id="2.40.50.140">
    <property type="entry name" value="Nucleic acid-binding proteins"/>
    <property type="match status" value="1"/>
</dbReference>
<dbReference type="PATRIC" id="fig|1461581.3.peg.288"/>
<reference evidence="10" key="1">
    <citation type="submission" date="2014-07" db="EMBL/GenBank/DDBJ databases">
        <authorList>
            <person name="Urmite Genomes Urmite Genomes"/>
        </authorList>
    </citation>
    <scope>NUCLEOTIDE SEQUENCE</scope>
    <source>
        <strain evidence="10">12M76_air</strain>
    </source>
</reference>
<dbReference type="Gene3D" id="1.20.1440.120">
    <property type="entry name" value="Recombination protein O, C-terminal domain"/>
    <property type="match status" value="1"/>
</dbReference>
<dbReference type="Pfam" id="PF02565">
    <property type="entry name" value="RecO_C"/>
    <property type="match status" value="1"/>
</dbReference>
<gene>
    <name evidence="8 10" type="primary">recO</name>
    <name evidence="10" type="ORF">BN1049_00294</name>
</gene>
<dbReference type="SUPFAM" id="SSF57863">
    <property type="entry name" value="ArfGap/RecO-like zinc finger"/>
    <property type="match status" value="1"/>
</dbReference>
<evidence type="ECO:0000256" key="1">
    <source>
        <dbReference type="ARBA" id="ARBA00003065"/>
    </source>
</evidence>
<keyword evidence="5 8" id="KW-0233">DNA recombination</keyword>